<evidence type="ECO:0000256" key="4">
    <source>
        <dbReference type="PROSITE-ProRule" id="PRU01161"/>
    </source>
</evidence>
<dbReference type="InterPro" id="IPR016035">
    <property type="entry name" value="Acyl_Trfase/lysoPLipase"/>
</dbReference>
<organism evidence="6 7">
    <name type="scientific">Fervidobacterium thailandense</name>
    <dbReference type="NCBI Taxonomy" id="1008305"/>
    <lineage>
        <taxon>Bacteria</taxon>
        <taxon>Thermotogati</taxon>
        <taxon>Thermotogota</taxon>
        <taxon>Thermotogae</taxon>
        <taxon>Thermotogales</taxon>
        <taxon>Fervidobacteriaceae</taxon>
        <taxon>Fervidobacterium</taxon>
    </lineage>
</organism>
<sequence>MALQAGGVRGFSHIAVLEFLEHYGIAPEILAGSSIGAVVGALYCIYEDAKTVYQVLSENIRLALNSGGRKGGRVYPGPFTEVRMLFSENLFSLDDYYVFFRRMFGRRRFSELKRKLLVVSFDLAARESLVIDEGFLVDAVLASCTVPGFFEPPFLGGSKQLDGGVLSPLPVTELKRFGVEIVVASAFEVERTSPKTFEDLLELLDALREKEILENEIRQSDYAFVFPLRVEWMEFDKYRVVYENAKNYLAGRKHEFEDFLRRRLDSLFV</sequence>
<dbReference type="Pfam" id="PF01734">
    <property type="entry name" value="Patatin"/>
    <property type="match status" value="1"/>
</dbReference>
<feature type="short sequence motif" description="GXSXG" evidence="4">
    <location>
        <begin position="32"/>
        <end position="36"/>
    </location>
</feature>
<keyword evidence="3 4" id="KW-0443">Lipid metabolism</keyword>
<dbReference type="AlphaFoldDB" id="A0A1E3G4E0"/>
<dbReference type="Proteomes" id="UP000094570">
    <property type="component" value="Unassembled WGS sequence"/>
</dbReference>
<dbReference type="GO" id="GO:0016787">
    <property type="term" value="F:hydrolase activity"/>
    <property type="evidence" value="ECO:0007669"/>
    <property type="project" value="UniProtKB-UniRule"/>
</dbReference>
<evidence type="ECO:0000256" key="2">
    <source>
        <dbReference type="ARBA" id="ARBA00022963"/>
    </source>
</evidence>
<dbReference type="PANTHER" id="PTHR14226">
    <property type="entry name" value="NEUROPATHY TARGET ESTERASE/SWISS CHEESE D.MELANOGASTER"/>
    <property type="match status" value="1"/>
</dbReference>
<dbReference type="STRING" id="1008305.A4H02_03990"/>
<keyword evidence="7" id="KW-1185">Reference proteome</keyword>
<comment type="caution">
    <text evidence="6">The sequence shown here is derived from an EMBL/GenBank/DDBJ whole genome shotgun (WGS) entry which is preliminary data.</text>
</comment>
<comment type="caution">
    <text evidence="4">Lacks conserved residue(s) required for the propagation of feature annotation.</text>
</comment>
<name>A0A1E3G4E0_9BACT</name>
<evidence type="ECO:0000256" key="1">
    <source>
        <dbReference type="ARBA" id="ARBA00022801"/>
    </source>
</evidence>
<accession>A0A1E3G4E0</accession>
<dbReference type="InterPro" id="IPR002641">
    <property type="entry name" value="PNPLA_dom"/>
</dbReference>
<dbReference type="PROSITE" id="PS51635">
    <property type="entry name" value="PNPLA"/>
    <property type="match status" value="1"/>
</dbReference>
<feature type="short sequence motif" description="DGA/G" evidence="4">
    <location>
        <begin position="162"/>
        <end position="164"/>
    </location>
</feature>
<proteinExistence type="predicted"/>
<reference evidence="7" key="1">
    <citation type="submission" date="2016-04" db="EMBL/GenBank/DDBJ databases">
        <title>The genome sequence project of a novel Fervidobacterium isolate from a hot spring in Thailand.</title>
        <authorList>
            <person name="Gonzalez J.M."/>
            <person name="Cuecas A."/>
            <person name="Kanoksilapatham W."/>
        </authorList>
    </citation>
    <scope>NUCLEOTIDE SEQUENCE [LARGE SCALE GENOMIC DNA]</scope>
    <source>
        <strain evidence="7">FC2004</strain>
    </source>
</reference>
<keyword evidence="1 4" id="KW-0378">Hydrolase</keyword>
<dbReference type="GO" id="GO:0016042">
    <property type="term" value="P:lipid catabolic process"/>
    <property type="evidence" value="ECO:0007669"/>
    <property type="project" value="UniProtKB-UniRule"/>
</dbReference>
<evidence type="ECO:0000259" key="5">
    <source>
        <dbReference type="PROSITE" id="PS51635"/>
    </source>
</evidence>
<evidence type="ECO:0000256" key="3">
    <source>
        <dbReference type="ARBA" id="ARBA00023098"/>
    </source>
</evidence>
<evidence type="ECO:0000313" key="6">
    <source>
        <dbReference type="EMBL" id="ODN30703.1"/>
    </source>
</evidence>
<dbReference type="InterPro" id="IPR050301">
    <property type="entry name" value="NTE"/>
</dbReference>
<evidence type="ECO:0000313" key="7">
    <source>
        <dbReference type="Proteomes" id="UP000094570"/>
    </source>
</evidence>
<gene>
    <name evidence="6" type="ORF">A4H02_03990</name>
</gene>
<protein>
    <recommendedName>
        <fullName evidence="5">PNPLA domain-containing protein</fullName>
    </recommendedName>
</protein>
<feature type="active site" description="Proton acceptor" evidence="4">
    <location>
        <position position="162"/>
    </location>
</feature>
<feature type="active site" description="Nucleophile" evidence="4">
    <location>
        <position position="34"/>
    </location>
</feature>
<dbReference type="Gene3D" id="3.40.1090.10">
    <property type="entry name" value="Cytosolic phospholipase A2 catalytic domain"/>
    <property type="match status" value="2"/>
</dbReference>
<dbReference type="SUPFAM" id="SSF52151">
    <property type="entry name" value="FabD/lysophospholipase-like"/>
    <property type="match status" value="1"/>
</dbReference>
<keyword evidence="2 4" id="KW-0442">Lipid degradation</keyword>
<feature type="domain" description="PNPLA" evidence="5">
    <location>
        <begin position="1"/>
        <end position="175"/>
    </location>
</feature>
<dbReference type="EMBL" id="LWAF01000004">
    <property type="protein sequence ID" value="ODN30703.1"/>
    <property type="molecule type" value="Genomic_DNA"/>
</dbReference>
<dbReference type="PANTHER" id="PTHR14226:SF29">
    <property type="entry name" value="NEUROPATHY TARGET ESTERASE SWS"/>
    <property type="match status" value="1"/>
</dbReference>